<dbReference type="OrthoDB" id="29539at10239"/>
<evidence type="ECO:0000256" key="1">
    <source>
        <dbReference type="SAM" id="MobiDB-lite"/>
    </source>
</evidence>
<organism evidence="2 3">
    <name type="scientific">Bacillus phage CP-51</name>
    <dbReference type="NCBI Taxonomy" id="1391188"/>
    <lineage>
        <taxon>Viruses</taxon>
        <taxon>Duplodnaviria</taxon>
        <taxon>Heunggongvirae</taxon>
        <taxon>Uroviricota</taxon>
        <taxon>Caudoviricetes</taxon>
        <taxon>Herelleviridae</taxon>
        <taxon>Spounavirinae</taxon>
        <taxon>Siminovitchvirus</taxon>
        <taxon>Siminovitchvirus CP51</taxon>
    </lineage>
</organism>
<dbReference type="Proteomes" id="UP000027382">
    <property type="component" value="Segment"/>
</dbReference>
<proteinExistence type="predicted"/>
<feature type="region of interest" description="Disordered" evidence="1">
    <location>
        <begin position="108"/>
        <end position="161"/>
    </location>
</feature>
<evidence type="ECO:0000313" key="3">
    <source>
        <dbReference type="Proteomes" id="UP000027382"/>
    </source>
</evidence>
<accession>A0A068EMJ5</accession>
<evidence type="ECO:0000313" key="2">
    <source>
        <dbReference type="EMBL" id="AID50618.1"/>
    </source>
</evidence>
<feature type="compositionally biased region" description="Basic and acidic residues" evidence="1">
    <location>
        <begin position="120"/>
        <end position="149"/>
    </location>
</feature>
<dbReference type="KEGG" id="vg:22277126"/>
<reference evidence="2" key="1">
    <citation type="journal article" date="2014" name="Virology">
        <title>The odd one out: Bacillus ACT bacteriophage CP-51 exhibits unusual properties compared to related Spounavirinae W.Ph. and Bastille.</title>
        <authorList>
            <person name="Klumpp J."/>
            <person name="Schmuki M."/>
            <person name="Sozhamannan S."/>
            <person name="Beyer W."/>
            <person name="Fouts D.E."/>
            <person name="Bernbach V."/>
            <person name="Calendar R."/>
            <person name="Loessner M.J."/>
        </authorList>
    </citation>
    <scope>NUCLEOTIDE SEQUENCE [LARGE SCALE GENOMIC DNA]</scope>
</reference>
<sequence length="539" mass="61313">MHSKQPVYLPETKESAMGGQFIDNHIKHGANRYLAIHDGDFFQHTAMINDAGHTELEAERMGELTEQLPSSFLQTLDEGSTMDIGWATMGMNGADMERAKELTKMTYGENSPQYNAVKSMEPDPDKQELEQPKEEPKLEHVIEPKDEKPAYGTPEDYNPREYDHDEKIANMWEWRREATEKEMKGKNKKEAITKHIDFDELENMDEDTVADMLQDKDTYRNLHDQHESATKHGLNSSLDAAIASAKDVFGDLSPSAIEHVFSSPDGKYTAHIESVIPDVSDFGKGRYHVDWNMTLKLKSKDGFSAGRVIRKVGRDWDGTLLVHNELLDVEDDYQNIGIAGNLYERTEQMWKHISKGNKVKISIYANITIGAYAWADKSKGFDFADSYELENARTELWSFIENNGWDANKVMNACGYDSVDDLEHAWEFAELDDGYRYDLTPHNFHDLKGEAHLGKAFMLTSKSSWEAEKHINLDGKAHQENIRDNKVDDYLADTGQEDLNYEDLEDLDGIDEDDELPSMSGLSTYEQVMLMRGGRGLPG</sequence>
<protein>
    <submittedName>
        <fullName evidence="2">Uncharacterized protein</fullName>
    </submittedName>
</protein>
<dbReference type="RefSeq" id="YP_009099227.1">
    <property type="nucleotide sequence ID" value="NC_025423.1"/>
</dbReference>
<dbReference type="GeneID" id="22277126"/>
<name>A0A068EMJ5_9CAUD</name>
<dbReference type="EMBL" id="KF554508">
    <property type="protein sequence ID" value="AID50618.1"/>
    <property type="molecule type" value="Genomic_DNA"/>
</dbReference>
<keyword evidence="3" id="KW-1185">Reference proteome</keyword>